<evidence type="ECO:0000313" key="1">
    <source>
        <dbReference type="EMBL" id="MCZ4279605.1"/>
    </source>
</evidence>
<dbReference type="PIRSF" id="PIRSF015736">
    <property type="entry name" value="MI"/>
    <property type="match status" value="1"/>
</dbReference>
<dbReference type="Proteomes" id="UP001069802">
    <property type="component" value="Unassembled WGS sequence"/>
</dbReference>
<dbReference type="InterPro" id="IPR053714">
    <property type="entry name" value="Iso_Racemase_Enz_sf"/>
</dbReference>
<accession>A0ABT4LET4</accession>
<dbReference type="RefSeq" id="WP_269421805.1">
    <property type="nucleotide sequence ID" value="NZ_JAPWGY010000001.1"/>
</dbReference>
<name>A0ABT4LET4_9PROT</name>
<dbReference type="PANTHER" id="PTHR40267:SF1">
    <property type="entry name" value="BLR3294 PROTEIN"/>
    <property type="match status" value="1"/>
</dbReference>
<protein>
    <submittedName>
        <fullName evidence="1">Aspartate/glutamate racemase family protein</fullName>
    </submittedName>
</protein>
<dbReference type="Gene3D" id="3.40.50.12500">
    <property type="match status" value="1"/>
</dbReference>
<reference evidence="1" key="1">
    <citation type="submission" date="2022-12" db="EMBL/GenBank/DDBJ databases">
        <title>Bacterial isolates from different developmental stages of Nematostella vectensis.</title>
        <authorList>
            <person name="Fraune S."/>
        </authorList>
    </citation>
    <scope>NUCLEOTIDE SEQUENCE</scope>
    <source>
        <strain evidence="1">G21630-S1</strain>
    </source>
</reference>
<sequence>MSPSDPQPLFSILPQDFELEDRAPLGSLGVLMLGTDFTLERELPGLLPKGLVAFTNRVLNANPLTLENLRTMAEDVTRAASGIMPGRGVDAMIYACTSGSVAIGVERITTLIRQAWPGIPVTTPLSAAKAAIDTLGGKRISILTPYPDEINHALADWFSDQGFEVLNVTGFGMDDDIDVAMVPTDALIRAAEISCDSQADLLFISCTALRAAEVVEELEARLNKPVLTSNQVLAWHALQLMNITARPKRKDRIFTHKS</sequence>
<organism evidence="1 2">
    <name type="scientific">Kiloniella laminariae</name>
    <dbReference type="NCBI Taxonomy" id="454162"/>
    <lineage>
        <taxon>Bacteria</taxon>
        <taxon>Pseudomonadati</taxon>
        <taxon>Pseudomonadota</taxon>
        <taxon>Alphaproteobacteria</taxon>
        <taxon>Rhodospirillales</taxon>
        <taxon>Kiloniellaceae</taxon>
        <taxon>Kiloniella</taxon>
    </lineage>
</organism>
<keyword evidence="2" id="KW-1185">Reference proteome</keyword>
<dbReference type="InterPro" id="IPR026286">
    <property type="entry name" value="MaiA/AMDase"/>
</dbReference>
<dbReference type="EMBL" id="JAPWGY010000001">
    <property type="protein sequence ID" value="MCZ4279605.1"/>
    <property type="molecule type" value="Genomic_DNA"/>
</dbReference>
<dbReference type="PANTHER" id="PTHR40267">
    <property type="entry name" value="BLR3294 PROTEIN"/>
    <property type="match status" value="1"/>
</dbReference>
<dbReference type="Pfam" id="PF17645">
    <property type="entry name" value="Amdase"/>
    <property type="match status" value="1"/>
</dbReference>
<proteinExistence type="predicted"/>
<evidence type="ECO:0000313" key="2">
    <source>
        <dbReference type="Proteomes" id="UP001069802"/>
    </source>
</evidence>
<gene>
    <name evidence="1" type="ORF">O4H49_02370</name>
</gene>
<comment type="caution">
    <text evidence="1">The sequence shown here is derived from an EMBL/GenBank/DDBJ whole genome shotgun (WGS) entry which is preliminary data.</text>
</comment>